<dbReference type="Proteomes" id="UP000235220">
    <property type="component" value="Chromosome 13"/>
</dbReference>
<dbReference type="Pfam" id="PF00753">
    <property type="entry name" value="Lactamase_B"/>
    <property type="match status" value="1"/>
</dbReference>
<feature type="domain" description="Metallo-beta-lactamase" evidence="1">
    <location>
        <begin position="168"/>
        <end position="351"/>
    </location>
</feature>
<gene>
    <name evidence="3" type="primary">LOC109006004</name>
</gene>
<dbReference type="RefSeq" id="XP_035540791.1">
    <property type="nucleotide sequence ID" value="XM_035684898.1"/>
</dbReference>
<dbReference type="SUPFAM" id="SSF56281">
    <property type="entry name" value="Metallo-hydrolase/oxidoreductase"/>
    <property type="match status" value="2"/>
</dbReference>
<dbReference type="InterPro" id="IPR001279">
    <property type="entry name" value="Metallo-B-lactamas"/>
</dbReference>
<dbReference type="PANTHER" id="PTHR42773">
    <property type="entry name" value="METALLO-BETA-LACTAMASE-RELATED"/>
    <property type="match status" value="1"/>
</dbReference>
<evidence type="ECO:0000313" key="3">
    <source>
        <dbReference type="RefSeq" id="XP_035540791.1"/>
    </source>
</evidence>
<organism evidence="2 3">
    <name type="scientific">Juglans regia</name>
    <name type="common">English walnut</name>
    <dbReference type="NCBI Taxonomy" id="51240"/>
    <lineage>
        <taxon>Eukaryota</taxon>
        <taxon>Viridiplantae</taxon>
        <taxon>Streptophyta</taxon>
        <taxon>Embryophyta</taxon>
        <taxon>Tracheophyta</taxon>
        <taxon>Spermatophyta</taxon>
        <taxon>Magnoliopsida</taxon>
        <taxon>eudicotyledons</taxon>
        <taxon>Gunneridae</taxon>
        <taxon>Pentapetalae</taxon>
        <taxon>rosids</taxon>
        <taxon>fabids</taxon>
        <taxon>Fagales</taxon>
        <taxon>Juglandaceae</taxon>
        <taxon>Juglans</taxon>
    </lineage>
</organism>
<dbReference type="Gene3D" id="3.30.70.20">
    <property type="match status" value="1"/>
</dbReference>
<proteinExistence type="predicted"/>
<dbReference type="Gene3D" id="3.60.15.10">
    <property type="entry name" value="Ribonuclease Z/Hydroxyacylglutathione hydrolase-like"/>
    <property type="match status" value="2"/>
</dbReference>
<dbReference type="AlphaFoldDB" id="A0A6P9E092"/>
<dbReference type="CDD" id="cd07727">
    <property type="entry name" value="YmaE-like_MBL-fold"/>
    <property type="match status" value="1"/>
</dbReference>
<dbReference type="PANTHER" id="PTHR42773:SF1">
    <property type="entry name" value="METALLO-BETA-LACTAMASE FAMILY PROTEIN"/>
    <property type="match status" value="1"/>
</dbReference>
<reference evidence="3" key="1">
    <citation type="submission" date="2025-08" db="UniProtKB">
        <authorList>
            <consortium name="RefSeq"/>
        </authorList>
    </citation>
    <scope>IDENTIFICATION</scope>
    <source>
        <tissue evidence="3">Leaves</tissue>
    </source>
</reference>
<accession>A0A6P9E092</accession>
<dbReference type="GeneID" id="109006004"/>
<evidence type="ECO:0000259" key="1">
    <source>
        <dbReference type="SMART" id="SM00849"/>
    </source>
</evidence>
<name>A0A6P9E092_JUGRE</name>
<dbReference type="InParanoid" id="A0A6P9E092"/>
<protein>
    <submittedName>
        <fullName evidence="3">Uncharacterized protein LOC109006004 isoform X1</fullName>
    </submittedName>
</protein>
<dbReference type="OrthoDB" id="17458at2759"/>
<dbReference type="SMART" id="SM00849">
    <property type="entry name" value="Lactamase_B"/>
    <property type="match status" value="1"/>
</dbReference>
<dbReference type="Pfam" id="PF13370">
    <property type="entry name" value="Fer4_13"/>
    <property type="match status" value="1"/>
</dbReference>
<keyword evidence="2" id="KW-1185">Reference proteome</keyword>
<dbReference type="FunCoup" id="A0A6P9E092">
    <property type="interactions" value="170"/>
</dbReference>
<sequence length="382" mass="43487">MAMAVRPRSTGIPPCSSSMVSLSSVPVRMGFKFDTKSSANRIPFLKAIRSSQAQASASTVSRKQRRPQNVDGEFFVDHTCIDCDACRWMAPQTFARVDEQSAVLKQPLCEEERLKALQALISCPTSSIRTEKPPPDILHVQKTFPLPIDEQRVPGVYHCGYHSPKSHGAASYLIVHPEGNILIDSPRFTERLASNIEKLGGARYMFLTHEYLLNTSVKLYIKCFQMISIYLMVHRDDIADHERWSKRLKCDRILHSLEVDDSTANVEIKLEGSGPWSLFEDIQLIHTPGHTEGSVCLFYTSLDILFTGDHLFMTESGLDFSEKFNFYSVPIQLSNVRFLLDLDFKWLLPAHGRRLEFKDYQEKNSTLETFLQKKSSKIEVYA</sequence>
<evidence type="ECO:0000313" key="2">
    <source>
        <dbReference type="Proteomes" id="UP000235220"/>
    </source>
</evidence>
<dbReference type="InterPro" id="IPR036866">
    <property type="entry name" value="RibonucZ/Hydroxyglut_hydro"/>
</dbReference>
<dbReference type="SUPFAM" id="SSF54862">
    <property type="entry name" value="4Fe-4S ferredoxins"/>
    <property type="match status" value="1"/>
</dbReference>